<dbReference type="Gene3D" id="3.30.200.20">
    <property type="entry name" value="Phosphorylase Kinase, domain 1"/>
    <property type="match status" value="1"/>
</dbReference>
<keyword evidence="10" id="KW-1133">Transmembrane helix</keyword>
<dbReference type="InterPro" id="IPR001245">
    <property type="entry name" value="Ser-Thr/Tyr_kinase_cat_dom"/>
</dbReference>
<dbReference type="SMART" id="SM00220">
    <property type="entry name" value="S_TKc"/>
    <property type="match status" value="1"/>
</dbReference>
<dbReference type="InterPro" id="IPR017441">
    <property type="entry name" value="Protein_kinase_ATP_BS"/>
</dbReference>
<dbReference type="CDD" id="cd00325">
    <property type="entry name" value="chitinase_GH19"/>
    <property type="match status" value="1"/>
</dbReference>
<feature type="signal peptide" evidence="11">
    <location>
        <begin position="1"/>
        <end position="29"/>
    </location>
</feature>
<dbReference type="SUPFAM" id="SSF57016">
    <property type="entry name" value="Plant lectins/antimicrobial peptides"/>
    <property type="match status" value="1"/>
</dbReference>
<dbReference type="AlphaFoldDB" id="A0A0D6QTW4"/>
<evidence type="ECO:0000256" key="10">
    <source>
        <dbReference type="SAM" id="Phobius"/>
    </source>
</evidence>
<dbReference type="PROSITE" id="PS50941">
    <property type="entry name" value="CHIT_BIND_I_2"/>
    <property type="match status" value="1"/>
</dbReference>
<dbReference type="SMART" id="SM00270">
    <property type="entry name" value="ChtBD1"/>
    <property type="match status" value="1"/>
</dbReference>
<evidence type="ECO:0000259" key="12">
    <source>
        <dbReference type="PROSITE" id="PS50011"/>
    </source>
</evidence>
<dbReference type="InterPro" id="IPR008271">
    <property type="entry name" value="Ser/Thr_kinase_AS"/>
</dbReference>
<keyword evidence="6 9" id="KW-0067">ATP-binding</keyword>
<reference evidence="14" key="1">
    <citation type="submission" date="2015-03" db="EMBL/GenBank/DDBJ databases">
        <title>A transcriptome of Araucaria cunninghamii, an australian fine timber species.</title>
        <authorList>
            <person name="Jing Yi C.J.Y."/>
            <person name="Yin San L.Y.S."/>
            <person name="Abdul Karim S.S."/>
            <person name="Wan Azmi N.N."/>
            <person name="Hercus R.R."/>
            <person name="Croft L.L."/>
        </authorList>
    </citation>
    <scope>NUCLEOTIDE SEQUENCE</scope>
    <source>
        <strain evidence="14">MI0301</strain>
        <tissue evidence="14">Leaf</tissue>
    </source>
</reference>
<evidence type="ECO:0000256" key="11">
    <source>
        <dbReference type="SAM" id="SignalP"/>
    </source>
</evidence>
<keyword evidence="10" id="KW-0812">Transmembrane</keyword>
<dbReference type="PROSITE" id="PS00026">
    <property type="entry name" value="CHIT_BIND_I_1"/>
    <property type="match status" value="1"/>
</dbReference>
<organism evidence="14">
    <name type="scientific">Araucaria cunninghamii</name>
    <name type="common">Hoop pine</name>
    <name type="synonym">Moreton Bay pine</name>
    <dbReference type="NCBI Taxonomy" id="56994"/>
    <lineage>
        <taxon>Eukaryota</taxon>
        <taxon>Viridiplantae</taxon>
        <taxon>Streptophyta</taxon>
        <taxon>Embryophyta</taxon>
        <taxon>Tracheophyta</taxon>
        <taxon>Spermatophyta</taxon>
        <taxon>Pinopsida</taxon>
        <taxon>Pinidae</taxon>
        <taxon>Conifers II</taxon>
        <taxon>Araucariales</taxon>
        <taxon>Araucariaceae</taxon>
        <taxon>Araucaria</taxon>
    </lineage>
</organism>
<dbReference type="GO" id="GO:0005524">
    <property type="term" value="F:ATP binding"/>
    <property type="evidence" value="ECO:0007669"/>
    <property type="project" value="UniProtKB-UniRule"/>
</dbReference>
<dbReference type="SUPFAM" id="SSF53955">
    <property type="entry name" value="Lysozyme-like"/>
    <property type="match status" value="1"/>
</dbReference>
<comment type="caution">
    <text evidence="8">Lacks conserved residue(s) required for the propagation of feature annotation.</text>
</comment>
<dbReference type="CDD" id="cd14066">
    <property type="entry name" value="STKc_IRAK"/>
    <property type="match status" value="1"/>
</dbReference>
<dbReference type="InterPro" id="IPR000719">
    <property type="entry name" value="Prot_kinase_dom"/>
</dbReference>
<feature type="disulfide bond" evidence="8">
    <location>
        <begin position="39"/>
        <end position="53"/>
    </location>
</feature>
<dbReference type="Pfam" id="PF00182">
    <property type="entry name" value="Glyco_hydro_19"/>
    <property type="match status" value="1"/>
</dbReference>
<evidence type="ECO:0000256" key="4">
    <source>
        <dbReference type="ARBA" id="ARBA00022741"/>
    </source>
</evidence>
<dbReference type="PROSITE" id="PS00107">
    <property type="entry name" value="PROTEIN_KINASE_ATP"/>
    <property type="match status" value="1"/>
</dbReference>
<dbReference type="PROSITE" id="PS00108">
    <property type="entry name" value="PROTEIN_KINASE_ST"/>
    <property type="match status" value="1"/>
</dbReference>
<evidence type="ECO:0008006" key="15">
    <source>
        <dbReference type="Google" id="ProtNLM"/>
    </source>
</evidence>
<evidence type="ECO:0000313" key="14">
    <source>
        <dbReference type="EMBL" id="JAG93165.1"/>
    </source>
</evidence>
<feature type="domain" description="Protein kinase" evidence="12">
    <location>
        <begin position="353"/>
        <end position="608"/>
    </location>
</feature>
<evidence type="ECO:0000256" key="8">
    <source>
        <dbReference type="PROSITE-ProRule" id="PRU00261"/>
    </source>
</evidence>
<dbReference type="PANTHER" id="PTHR47973">
    <property type="entry name" value="CYSTEINE-RICH RECEPTOR-LIKE PROTEIN KINASE 3"/>
    <property type="match status" value="1"/>
</dbReference>
<feature type="transmembrane region" description="Helical" evidence="10">
    <location>
        <begin position="295"/>
        <end position="317"/>
    </location>
</feature>
<keyword evidence="3" id="KW-0808">Transferase</keyword>
<dbReference type="InterPro" id="IPR052059">
    <property type="entry name" value="CR_Ser/Thr_kinase"/>
</dbReference>
<dbReference type="EMBL" id="GCKF01047780">
    <property type="protein sequence ID" value="JAG93165.1"/>
    <property type="molecule type" value="Transcribed_RNA"/>
</dbReference>
<dbReference type="Gene3D" id="3.30.20.10">
    <property type="entry name" value="Endochitinase, domain 2"/>
    <property type="match status" value="1"/>
</dbReference>
<feature type="binding site" evidence="9">
    <location>
        <position position="382"/>
    </location>
    <ligand>
        <name>ATP</name>
        <dbReference type="ChEBI" id="CHEBI:30616"/>
    </ligand>
</feature>
<evidence type="ECO:0000256" key="9">
    <source>
        <dbReference type="PROSITE-ProRule" id="PRU10141"/>
    </source>
</evidence>
<dbReference type="Pfam" id="PF07714">
    <property type="entry name" value="PK_Tyr_Ser-Thr"/>
    <property type="match status" value="1"/>
</dbReference>
<dbReference type="InterPro" id="IPR036861">
    <property type="entry name" value="Endochitinase-like_sf"/>
</dbReference>
<evidence type="ECO:0000256" key="3">
    <source>
        <dbReference type="ARBA" id="ARBA00022679"/>
    </source>
</evidence>
<dbReference type="GO" id="GO:0004568">
    <property type="term" value="F:chitinase activity"/>
    <property type="evidence" value="ECO:0007669"/>
    <property type="project" value="InterPro"/>
</dbReference>
<dbReference type="Gene3D" id="1.10.530.10">
    <property type="match status" value="1"/>
</dbReference>
<dbReference type="InterPro" id="IPR011009">
    <property type="entry name" value="Kinase-like_dom_sf"/>
</dbReference>
<evidence type="ECO:0000259" key="13">
    <source>
        <dbReference type="PROSITE" id="PS50941"/>
    </source>
</evidence>
<keyword evidence="11" id="KW-0732">Signal</keyword>
<evidence type="ECO:0000256" key="5">
    <source>
        <dbReference type="ARBA" id="ARBA00022777"/>
    </source>
</evidence>
<keyword evidence="4 9" id="KW-0547">Nucleotide-binding</keyword>
<dbReference type="InterPro" id="IPR001002">
    <property type="entry name" value="Chitin-bd_1"/>
</dbReference>
<proteinExistence type="predicted"/>
<evidence type="ECO:0000256" key="7">
    <source>
        <dbReference type="ARBA" id="ARBA00023157"/>
    </source>
</evidence>
<evidence type="ECO:0000256" key="1">
    <source>
        <dbReference type="ARBA" id="ARBA00022527"/>
    </source>
</evidence>
<dbReference type="CDD" id="cd00035">
    <property type="entry name" value="ChtBD1"/>
    <property type="match status" value="1"/>
</dbReference>
<protein>
    <recommendedName>
        <fullName evidence="15">Chitin-binding type-1 domain-containing protein</fullName>
    </recommendedName>
</protein>
<dbReference type="Gene3D" id="3.30.60.10">
    <property type="entry name" value="Endochitinase-like"/>
    <property type="match status" value="1"/>
</dbReference>
<evidence type="ECO:0000256" key="6">
    <source>
        <dbReference type="ARBA" id="ARBA00022840"/>
    </source>
</evidence>
<dbReference type="InterPro" id="IPR023346">
    <property type="entry name" value="Lysozyme-like_dom_sf"/>
</dbReference>
<keyword evidence="2 8" id="KW-0147">Chitin-binding</keyword>
<dbReference type="FunFam" id="3.30.200.20:FF:000162">
    <property type="entry name" value="Adenine nucleotide alpha hydrolase-like domain kinase"/>
    <property type="match status" value="1"/>
</dbReference>
<dbReference type="InterPro" id="IPR000726">
    <property type="entry name" value="Glyco_hydro_19_cat"/>
</dbReference>
<keyword evidence="1" id="KW-0723">Serine/threonine-protein kinase</keyword>
<keyword evidence="10" id="KW-0472">Membrane</keyword>
<keyword evidence="7 8" id="KW-1015">Disulfide bond</keyword>
<dbReference type="PROSITE" id="PS50011">
    <property type="entry name" value="PROTEIN_KINASE_DOM"/>
    <property type="match status" value="1"/>
</dbReference>
<dbReference type="GO" id="GO:0006032">
    <property type="term" value="P:chitin catabolic process"/>
    <property type="evidence" value="ECO:0007669"/>
    <property type="project" value="InterPro"/>
</dbReference>
<dbReference type="SUPFAM" id="SSF56112">
    <property type="entry name" value="Protein kinase-like (PK-like)"/>
    <property type="match status" value="1"/>
</dbReference>
<dbReference type="FunFam" id="3.30.20.10:FF:000001">
    <property type="entry name" value="Endochitinase (Chitinase)"/>
    <property type="match status" value="1"/>
</dbReference>
<dbReference type="Gene3D" id="1.10.510.10">
    <property type="entry name" value="Transferase(Phosphotransferase) domain 1"/>
    <property type="match status" value="1"/>
</dbReference>
<evidence type="ECO:0000256" key="2">
    <source>
        <dbReference type="ARBA" id="ARBA00022669"/>
    </source>
</evidence>
<dbReference type="GO" id="GO:0004674">
    <property type="term" value="F:protein serine/threonine kinase activity"/>
    <property type="evidence" value="ECO:0007669"/>
    <property type="project" value="UniProtKB-KW"/>
</dbReference>
<dbReference type="FunFam" id="1.10.510.10:FF:000336">
    <property type="entry name" value="Cysteine-rich receptor-like protein kinase 2"/>
    <property type="match status" value="1"/>
</dbReference>
<name>A0A0D6QTW4_ARACU</name>
<feature type="chain" id="PRO_5007397312" description="Chitin-binding type-1 domain-containing protein" evidence="11">
    <location>
        <begin position="30"/>
        <end position="669"/>
    </location>
</feature>
<keyword evidence="5" id="KW-0418">Kinase</keyword>
<dbReference type="EMBL" id="GCKF01047782">
    <property type="protein sequence ID" value="JAG93163.1"/>
    <property type="molecule type" value="Transcribed_RNA"/>
</dbReference>
<feature type="disulfide bond" evidence="8">
    <location>
        <begin position="34"/>
        <end position="46"/>
    </location>
</feature>
<feature type="domain" description="Chitin-binding type-1" evidence="13">
    <location>
        <begin position="29"/>
        <end position="64"/>
    </location>
</feature>
<dbReference type="GO" id="GO:0016998">
    <property type="term" value="P:cell wall macromolecule catabolic process"/>
    <property type="evidence" value="ECO:0007669"/>
    <property type="project" value="InterPro"/>
</dbReference>
<dbReference type="InterPro" id="IPR018371">
    <property type="entry name" value="Chitin-binding_1_CS"/>
</dbReference>
<dbReference type="GO" id="GO:0008061">
    <property type="term" value="F:chitin binding"/>
    <property type="evidence" value="ECO:0007669"/>
    <property type="project" value="UniProtKB-UniRule"/>
</dbReference>
<sequence length="669" mass="73752">MFQTMKIHKGGTLILFTSLFWCLLVLAWGQNCGCPSEMCCSRYGYCGNDAEYCGGGCSEGPCFGKNGSTPGGFNVLNDTKIKDLFNSILFNTSDSCEGKRFYSFDSFLRAATAIPAFGSTGSTDIAKREVAAFLATVVFRIGDFCYVNAINSNASDYCDKTVVSFPCASGKNYHGRGPLQIIWNANYGRAGNYLDLDLLKEPDLASTNSTISFETALWSWTIGSDCHLDIVSGRGFVEAVKDADATSCTRPEEVLLKIETYKTYCQYLGVDPGTIISCEQAANKQIPSEQATKKLIPILLGSIGGPALLCFLFLFFFCRLRLKRHKADTGFPLEEHSTFSFSYKVLEEATSNFSPANKLGEGGFGEIYKGTLSDGKQIAVKKLFVTRSSQAMMEEFVREVKIVSGFLHRNLVRLLGYCCQGQQRFLVYEFMPHLSLDKHLFEEKGIYLSWAKRLEIIIGTAQGLAYLHEQSHARVVHRDIKASNILLDENLKAKIADFGLAKLFPEDKTHLMTSVGGTIGYTAPECALHGQLTQKADVYSYGVVVLEIVSGKKWNDTGLPDPMNVLLQWAWSSYQNNEGGSILDLKLQLETMSEKERRQIFRVIHIALLCVQGSSVQRPSMSVVLSMLTNEGEILDVPGPPALLGFQHQLPTAPSTTSHGSITLSLSPR</sequence>
<accession>A0A0D6QTW4</accession>